<reference evidence="9" key="1">
    <citation type="submission" date="2021-01" db="EMBL/GenBank/DDBJ databases">
        <authorList>
            <person name="Corre E."/>
            <person name="Pelletier E."/>
            <person name="Niang G."/>
            <person name="Scheremetjew M."/>
            <person name="Finn R."/>
            <person name="Kale V."/>
            <person name="Holt S."/>
            <person name="Cochrane G."/>
            <person name="Meng A."/>
            <person name="Brown T."/>
            <person name="Cohen L."/>
        </authorList>
    </citation>
    <scope>NUCLEOTIDE SEQUENCE</scope>
    <source>
        <strain evidence="9">MM31A-1</strain>
    </source>
</reference>
<keyword evidence="4" id="KW-0862">Zinc</keyword>
<evidence type="ECO:0000256" key="5">
    <source>
        <dbReference type="ARBA" id="ARBA00023015"/>
    </source>
</evidence>
<dbReference type="PANTHER" id="PTHR22597">
    <property type="entry name" value="POLYCOMB GROUP PROTEIN"/>
    <property type="match status" value="1"/>
</dbReference>
<sequence>MMSNCKRDESSDKKEQRIAVDHEASHSFLQLFQSTAILGKALELRWFGNNNPTNTPDSASSSTSAGGGGGRSQKDTRDRRRMQQHLTRMPFLIRNFQHHRCRPLSSRSVNRRREQLRNTRSKLKNINDMDTRKINILDGDYKYSRRCGQKAVEVCASFSKCGYSSKGVTSSCDASSVVKLPPKPRAPRHAFELFSTRNPRYKNKTEVELVEVWNCKLSDEETNNWVRKEIWDRRRYLYEKKIYDSCKFRAQKGFAIFSYFYFNKHNGTRGSHRYDDKSLVLVQLEKRTDRRCPFCYFDGITNRGLLLHLNTVHGSLAGDSHIVFNGGIDADNNLHISVKSFKRPRNRRMTLEPGADEFMYMNTHRYCSIIDNRPDIEQVAAKQFKIPFVSKPLHLTCLMDPAAKKKKIRQLEQQMNHNKQNGVSLHHPKTLSQYYPTKPIRQYYHSRTLQPMGSGDWDIDSDDEDDDEWKISVQEGLMNELDDVAGKEKIFMNIWNRFIHSHSLVSDSVIPRKCEEFLMSNLSFLKESSLRQQFLLHLFNMWDNSLISSKAIITLMGKFDAYSLNSKRKPSETDRSSRDSAPVSGKKRKTESEGGNTHLELDKEEVSATFEQEEIPVAAASAVERTDVTGEAETVDKKRAGTDQRDINILTIKLNKSNKTDSIDRCIADSSNADHCIDSISKKAGDGTNKNTNFQTEKDSMCATKVTATSLEIADAPIQLVDNDINSHSKCDSNAPTNERDVDASTAPIDTSTNVSKVKFPPVELSRSDHSSKGGDVGCASS</sequence>
<feature type="compositionally biased region" description="Basic and acidic residues" evidence="7">
    <location>
        <begin position="569"/>
        <end position="578"/>
    </location>
</feature>
<name>A0A7S3V785_9STRA</name>
<evidence type="ECO:0000256" key="4">
    <source>
        <dbReference type="ARBA" id="ARBA00022833"/>
    </source>
</evidence>
<feature type="region of interest" description="Disordered" evidence="7">
    <location>
        <begin position="49"/>
        <end position="81"/>
    </location>
</feature>
<dbReference type="AlphaFoldDB" id="A0A7S3V785"/>
<dbReference type="GO" id="GO:0008270">
    <property type="term" value="F:zinc ion binding"/>
    <property type="evidence" value="ECO:0007669"/>
    <property type="project" value="UniProtKB-KW"/>
</dbReference>
<evidence type="ECO:0000259" key="8">
    <source>
        <dbReference type="Pfam" id="PF09733"/>
    </source>
</evidence>
<keyword evidence="3" id="KW-0863">Zinc-finger</keyword>
<feature type="region of interest" description="Disordered" evidence="7">
    <location>
        <begin position="619"/>
        <end position="639"/>
    </location>
</feature>
<evidence type="ECO:0000256" key="3">
    <source>
        <dbReference type="ARBA" id="ARBA00022771"/>
    </source>
</evidence>
<protein>
    <recommendedName>
        <fullName evidence="8">Polycomb protein VEFS-Box domain-containing protein</fullName>
    </recommendedName>
</protein>
<feature type="region of interest" description="Disordered" evidence="7">
    <location>
        <begin position="566"/>
        <end position="607"/>
    </location>
</feature>
<keyword evidence="6" id="KW-0804">Transcription</keyword>
<proteinExistence type="inferred from homology"/>
<dbReference type="PANTHER" id="PTHR22597:SF0">
    <property type="entry name" value="POLYCOMB PROTEIN SUZ12"/>
    <property type="match status" value="1"/>
</dbReference>
<comment type="similarity">
    <text evidence="1">Belongs to the VEFS (VRN2-EMF2-FIS2-SU(Z)12) family.</text>
</comment>
<accession>A0A7S3V785</accession>
<dbReference type="GO" id="GO:0005634">
    <property type="term" value="C:nucleus"/>
    <property type="evidence" value="ECO:0007669"/>
    <property type="project" value="UniProtKB-ARBA"/>
</dbReference>
<dbReference type="CDD" id="cd21553">
    <property type="entry name" value="VEFS-box_EMF2-like"/>
    <property type="match status" value="1"/>
</dbReference>
<keyword evidence="5" id="KW-0805">Transcription regulation</keyword>
<feature type="compositionally biased region" description="Basic and acidic residues" evidence="7">
    <location>
        <begin position="624"/>
        <end position="639"/>
    </location>
</feature>
<gene>
    <name evidence="9" type="ORF">CDEB00056_LOCUS6843</name>
</gene>
<feature type="region of interest" description="Disordered" evidence="7">
    <location>
        <begin position="727"/>
        <end position="782"/>
    </location>
</feature>
<dbReference type="EMBL" id="HBIO01008935">
    <property type="protein sequence ID" value="CAE0462002.1"/>
    <property type="molecule type" value="Transcribed_RNA"/>
</dbReference>
<evidence type="ECO:0000256" key="7">
    <source>
        <dbReference type="SAM" id="MobiDB-lite"/>
    </source>
</evidence>
<dbReference type="GO" id="GO:0031490">
    <property type="term" value="F:chromatin DNA binding"/>
    <property type="evidence" value="ECO:0007669"/>
    <property type="project" value="TreeGrafter"/>
</dbReference>
<keyword evidence="2" id="KW-0479">Metal-binding</keyword>
<dbReference type="InterPro" id="IPR019135">
    <property type="entry name" value="Polycomb_protein_VEFS-Box"/>
</dbReference>
<evidence type="ECO:0000256" key="6">
    <source>
        <dbReference type="ARBA" id="ARBA00023163"/>
    </source>
</evidence>
<evidence type="ECO:0000256" key="1">
    <source>
        <dbReference type="ARBA" id="ARBA00007416"/>
    </source>
</evidence>
<organism evidence="9">
    <name type="scientific">Chaetoceros debilis</name>
    <dbReference type="NCBI Taxonomy" id="122233"/>
    <lineage>
        <taxon>Eukaryota</taxon>
        <taxon>Sar</taxon>
        <taxon>Stramenopiles</taxon>
        <taxon>Ochrophyta</taxon>
        <taxon>Bacillariophyta</taxon>
        <taxon>Coscinodiscophyceae</taxon>
        <taxon>Chaetocerotophycidae</taxon>
        <taxon>Chaetocerotales</taxon>
        <taxon>Chaetocerotaceae</taxon>
        <taxon>Chaetoceros</taxon>
    </lineage>
</organism>
<evidence type="ECO:0000313" key="9">
    <source>
        <dbReference type="EMBL" id="CAE0462002.1"/>
    </source>
</evidence>
<dbReference type="Pfam" id="PF09733">
    <property type="entry name" value="VEFS-Box"/>
    <property type="match status" value="1"/>
</dbReference>
<feature type="domain" description="Polycomb protein VEFS-Box" evidence="8">
    <location>
        <begin position="439"/>
        <end position="551"/>
    </location>
</feature>
<evidence type="ECO:0000256" key="2">
    <source>
        <dbReference type="ARBA" id="ARBA00022723"/>
    </source>
</evidence>